<sequence>MKATHIQLAHGNGGRLMRELLETLVFPALGCREAFTDASPLASDKRIPLMASDSFTVQPLEFPGGNIGSLAVHGTLNDLAVSGAEPAALTLNLIIEEGFALDTLRRLLESAGAAARAAGVPIIGGDTKVVPRGQGSGLVIASTGLGWRDAGCALDIRSVQPGDAVLVSGPLGDHGASVLMAREAFGLSSGLQSDASCVLELAHAVRDLPGLRFMRDPTRGGLASVLHEILQASGCGCELNEAVIPLRPEVSGVCQLLGFNPLQLACEGRIVAIVAVESANEVLARWQALPEGQSATRIGHLTVDRRVILRTPLGGQRYLDELAEDPLPRIC</sequence>
<dbReference type="PANTHER" id="PTHR30303:SF4">
    <property type="entry name" value="HYDROGENASE EXPRESSION_FORMATION PROTEIN HYPE"/>
    <property type="match status" value="1"/>
</dbReference>
<dbReference type="InterPro" id="IPR010918">
    <property type="entry name" value="PurM-like_C_dom"/>
</dbReference>
<protein>
    <submittedName>
        <fullName evidence="4">Hydrogenase expression/formation protein HypE</fullName>
    </submittedName>
</protein>
<dbReference type="SUPFAM" id="SSF55326">
    <property type="entry name" value="PurM N-terminal domain-like"/>
    <property type="match status" value="1"/>
</dbReference>
<comment type="similarity">
    <text evidence="1">Belongs to the HypE family.</text>
</comment>
<dbReference type="Gene3D" id="3.90.650.10">
    <property type="entry name" value="PurM-like C-terminal domain"/>
    <property type="match status" value="1"/>
</dbReference>
<dbReference type="InterPro" id="IPR036921">
    <property type="entry name" value="PurM-like_N_sf"/>
</dbReference>
<evidence type="ECO:0000259" key="3">
    <source>
        <dbReference type="Pfam" id="PF02769"/>
    </source>
</evidence>
<reference evidence="4 5" key="1">
    <citation type="submission" date="2020-06" db="EMBL/GenBank/DDBJ databases">
        <title>Draft genome of Uliginosibacterium sp. IMCC34675.</title>
        <authorList>
            <person name="Song J."/>
        </authorList>
    </citation>
    <scope>NUCLEOTIDE SEQUENCE [LARGE SCALE GENOMIC DNA]</scope>
    <source>
        <strain evidence="4 5">IMCC34675</strain>
    </source>
</reference>
<name>A0ABX2IJP2_9RHOO</name>
<evidence type="ECO:0000256" key="1">
    <source>
        <dbReference type="ARBA" id="ARBA00006243"/>
    </source>
</evidence>
<dbReference type="InterPro" id="IPR036676">
    <property type="entry name" value="PurM-like_C_sf"/>
</dbReference>
<gene>
    <name evidence="4" type="primary">hypE</name>
    <name evidence="4" type="ORF">HJ583_016840</name>
</gene>
<dbReference type="Pfam" id="PF02769">
    <property type="entry name" value="AIRS_C"/>
    <property type="match status" value="1"/>
</dbReference>
<dbReference type="RefSeq" id="WP_170023013.1">
    <property type="nucleotide sequence ID" value="NZ_JABCSC020000005.1"/>
</dbReference>
<dbReference type="Pfam" id="PF00586">
    <property type="entry name" value="AIRS"/>
    <property type="match status" value="1"/>
</dbReference>
<dbReference type="CDD" id="cd02197">
    <property type="entry name" value="HypE"/>
    <property type="match status" value="1"/>
</dbReference>
<proteinExistence type="inferred from homology"/>
<comment type="caution">
    <text evidence="4">The sequence shown here is derived from an EMBL/GenBank/DDBJ whole genome shotgun (WGS) entry which is preliminary data.</text>
</comment>
<accession>A0ABX2IJP2</accession>
<evidence type="ECO:0000313" key="5">
    <source>
        <dbReference type="Proteomes" id="UP000778523"/>
    </source>
</evidence>
<dbReference type="InterPro" id="IPR016188">
    <property type="entry name" value="PurM-like_N"/>
</dbReference>
<dbReference type="Gene3D" id="3.30.1330.10">
    <property type="entry name" value="PurM-like, N-terminal domain"/>
    <property type="match status" value="1"/>
</dbReference>
<dbReference type="PANTHER" id="PTHR30303">
    <property type="entry name" value="HYDROGENASE ISOENZYMES FORMATION PROTEIN HYPE"/>
    <property type="match status" value="1"/>
</dbReference>
<dbReference type="SUPFAM" id="SSF56042">
    <property type="entry name" value="PurM C-terminal domain-like"/>
    <property type="match status" value="1"/>
</dbReference>
<evidence type="ECO:0000313" key="4">
    <source>
        <dbReference type="EMBL" id="NSL56702.1"/>
    </source>
</evidence>
<dbReference type="NCBIfam" id="TIGR02124">
    <property type="entry name" value="hypE"/>
    <property type="match status" value="1"/>
</dbReference>
<keyword evidence="5" id="KW-1185">Reference proteome</keyword>
<feature type="domain" description="PurM-like C-terminal" evidence="3">
    <location>
        <begin position="160"/>
        <end position="309"/>
    </location>
</feature>
<dbReference type="Proteomes" id="UP000778523">
    <property type="component" value="Unassembled WGS sequence"/>
</dbReference>
<dbReference type="EMBL" id="JABCSC020000005">
    <property type="protein sequence ID" value="NSL56702.1"/>
    <property type="molecule type" value="Genomic_DNA"/>
</dbReference>
<feature type="domain" description="PurM-like N-terminal" evidence="2">
    <location>
        <begin position="49"/>
        <end position="146"/>
    </location>
</feature>
<evidence type="ECO:0000259" key="2">
    <source>
        <dbReference type="Pfam" id="PF00586"/>
    </source>
</evidence>
<dbReference type="InterPro" id="IPR011854">
    <property type="entry name" value="HypE"/>
</dbReference>
<dbReference type="PIRSF" id="PIRSF005644">
    <property type="entry name" value="Hdrgns_mtr_HypE"/>
    <property type="match status" value="1"/>
</dbReference>
<organism evidence="4 5">
    <name type="scientific">Uliginosibacterium aquaticum</name>
    <dbReference type="NCBI Taxonomy" id="2731212"/>
    <lineage>
        <taxon>Bacteria</taxon>
        <taxon>Pseudomonadati</taxon>
        <taxon>Pseudomonadota</taxon>
        <taxon>Betaproteobacteria</taxon>
        <taxon>Rhodocyclales</taxon>
        <taxon>Zoogloeaceae</taxon>
        <taxon>Uliginosibacterium</taxon>
    </lineage>
</organism>